<proteinExistence type="predicted"/>
<feature type="compositionally biased region" description="Polar residues" evidence="1">
    <location>
        <begin position="1"/>
        <end position="30"/>
    </location>
</feature>
<evidence type="ECO:0000313" key="2">
    <source>
        <dbReference type="Proteomes" id="UP000887563"/>
    </source>
</evidence>
<dbReference type="AlphaFoldDB" id="A0A914KNY9"/>
<dbReference type="Proteomes" id="UP000887563">
    <property type="component" value="Unplaced"/>
</dbReference>
<feature type="compositionally biased region" description="Low complexity" evidence="1">
    <location>
        <begin position="36"/>
        <end position="52"/>
    </location>
</feature>
<protein>
    <submittedName>
        <fullName evidence="3">Uncharacterized protein</fullName>
    </submittedName>
</protein>
<sequence length="154" mass="17209">MDSSDNPQPSNISNIQLPPLSDSSYENTFETPAHFASENFASAQQNNQASNAPIRTVPTQMSEEIVESREEAHWSTKMEFASESNKATIKEAGNPFTQEETQASQSQYITDSSQLFYSNGMGQQEYQQQSYTEGYYYGNEATNTASSKLLQVLF</sequence>
<evidence type="ECO:0000313" key="3">
    <source>
        <dbReference type="WBParaSite" id="Minc3s00063g03200"/>
    </source>
</evidence>
<feature type="region of interest" description="Disordered" evidence="1">
    <location>
        <begin position="1"/>
        <end position="62"/>
    </location>
</feature>
<accession>A0A914KNY9</accession>
<keyword evidence="2" id="KW-1185">Reference proteome</keyword>
<reference evidence="3" key="1">
    <citation type="submission" date="2022-11" db="UniProtKB">
        <authorList>
            <consortium name="WormBaseParasite"/>
        </authorList>
    </citation>
    <scope>IDENTIFICATION</scope>
</reference>
<dbReference type="WBParaSite" id="Minc3s00063g03200">
    <property type="protein sequence ID" value="Minc3s00063g03200"/>
    <property type="gene ID" value="Minc3s00063g03200"/>
</dbReference>
<organism evidence="2 3">
    <name type="scientific">Meloidogyne incognita</name>
    <name type="common">Southern root-knot nematode worm</name>
    <name type="synonym">Oxyuris incognita</name>
    <dbReference type="NCBI Taxonomy" id="6306"/>
    <lineage>
        <taxon>Eukaryota</taxon>
        <taxon>Metazoa</taxon>
        <taxon>Ecdysozoa</taxon>
        <taxon>Nematoda</taxon>
        <taxon>Chromadorea</taxon>
        <taxon>Rhabditida</taxon>
        <taxon>Tylenchina</taxon>
        <taxon>Tylenchomorpha</taxon>
        <taxon>Tylenchoidea</taxon>
        <taxon>Meloidogynidae</taxon>
        <taxon>Meloidogyninae</taxon>
        <taxon>Meloidogyne</taxon>
        <taxon>Meloidogyne incognita group</taxon>
    </lineage>
</organism>
<evidence type="ECO:0000256" key="1">
    <source>
        <dbReference type="SAM" id="MobiDB-lite"/>
    </source>
</evidence>
<name>A0A914KNY9_MELIC</name>